<evidence type="ECO:0000313" key="3">
    <source>
        <dbReference type="EMBL" id="PSO07518.1"/>
    </source>
</evidence>
<evidence type="ECO:0000313" key="4">
    <source>
        <dbReference type="Proteomes" id="UP000242015"/>
    </source>
</evidence>
<feature type="transmembrane region" description="Helical" evidence="2">
    <location>
        <begin position="240"/>
        <end position="258"/>
    </location>
</feature>
<evidence type="ECO:0000256" key="2">
    <source>
        <dbReference type="SAM" id="Phobius"/>
    </source>
</evidence>
<name>A0A2R6C9K7_9ARCH</name>
<proteinExistence type="predicted"/>
<feature type="region of interest" description="Disordered" evidence="1">
    <location>
        <begin position="287"/>
        <end position="316"/>
    </location>
</feature>
<evidence type="ECO:0000256" key="1">
    <source>
        <dbReference type="SAM" id="MobiDB-lite"/>
    </source>
</evidence>
<keyword evidence="2" id="KW-0472">Membrane</keyword>
<dbReference type="Proteomes" id="UP000242015">
    <property type="component" value="Unassembled WGS sequence"/>
</dbReference>
<dbReference type="AlphaFoldDB" id="A0A2R6C9K7"/>
<gene>
    <name evidence="3" type="ORF">B9Q04_10470</name>
</gene>
<dbReference type="EMBL" id="NEXF01000236">
    <property type="protein sequence ID" value="PSO07518.1"/>
    <property type="molecule type" value="Genomic_DNA"/>
</dbReference>
<protein>
    <submittedName>
        <fullName evidence="3">Uncharacterized protein</fullName>
    </submittedName>
</protein>
<keyword evidence="2" id="KW-0812">Transmembrane</keyword>
<organism evidence="3 4">
    <name type="scientific">Candidatus Marsarchaeota G2 archaeon BE_D</name>
    <dbReference type="NCBI Taxonomy" id="1978158"/>
    <lineage>
        <taxon>Archaea</taxon>
        <taxon>Candidatus Marsarchaeota</taxon>
        <taxon>Candidatus Marsarchaeota group 2</taxon>
    </lineage>
</organism>
<sequence>MLFLFIVILFQVSLGSLADRANPTIAYQHAPTHDPLRRVFTYWINFSIYDGFGGLRGLYSFEFYVTRNQTTMETGIAEVPVSYQVNRGLATLLSPVKYTAFRNVSGLFEELRWINGTRPANANPAYGGPYPWYVFLFSCGFPCVNQGFYVAINDSGTDIMPLESFSYWFHASNLVTVYRDGVSVESPFTIVVNATFQDANGSWVPLPNVSIKGATYTVTNTSDGLEYIVRTGSIRPPSDYTLAGGALTAGLMCVAILYRHARRWRKRGHTQTNPTPRLQRTLECEPSVPFTAPTASSTAHRPQALRRTRRETGADSGIISNRLAVHPSRAKPLIF</sequence>
<comment type="caution">
    <text evidence="3">The sequence shown here is derived from an EMBL/GenBank/DDBJ whole genome shotgun (WGS) entry which is preliminary data.</text>
</comment>
<reference evidence="3 4" key="1">
    <citation type="submission" date="2017-04" db="EMBL/GenBank/DDBJ databases">
        <title>Novel microbial lineages endemic to geothermal iron-oxide mats fill important gaps in the evolutionary history of Archaea.</title>
        <authorList>
            <person name="Jay Z.J."/>
            <person name="Beam J.P."/>
            <person name="Dlakic M."/>
            <person name="Rusch D.B."/>
            <person name="Kozubal M.A."/>
            <person name="Inskeep W.P."/>
        </authorList>
    </citation>
    <scope>NUCLEOTIDE SEQUENCE [LARGE SCALE GENOMIC DNA]</scope>
    <source>
        <strain evidence="3">BE_D</strain>
    </source>
</reference>
<keyword evidence="2" id="KW-1133">Transmembrane helix</keyword>
<accession>A0A2R6C9K7</accession>